<dbReference type="Pfam" id="PF03184">
    <property type="entry name" value="DDE_1"/>
    <property type="match status" value="1"/>
</dbReference>
<dbReference type="Gene3D" id="1.10.30.10">
    <property type="entry name" value="High mobility group box domain"/>
    <property type="match status" value="1"/>
</dbReference>
<name>A0A9P0JB49_APHGO</name>
<evidence type="ECO:0000313" key="17">
    <source>
        <dbReference type="Proteomes" id="UP001154329"/>
    </source>
</evidence>
<keyword evidence="8" id="KW-0804">Transcription</keyword>
<keyword evidence="5" id="KW-0805">Transcription regulation</keyword>
<dbReference type="PANTHER" id="PTHR10373">
    <property type="entry name" value="TRANSCRIPTION FACTOR 7 FAMILY MEMBER"/>
    <property type="match status" value="1"/>
</dbReference>
<dbReference type="Pfam" id="PF00505">
    <property type="entry name" value="HMG_box"/>
    <property type="match status" value="1"/>
</dbReference>
<feature type="compositionally biased region" description="Basic and acidic residues" evidence="14">
    <location>
        <begin position="524"/>
        <end position="540"/>
    </location>
</feature>
<evidence type="ECO:0000256" key="4">
    <source>
        <dbReference type="ARBA" id="ARBA00022716"/>
    </source>
</evidence>
<dbReference type="GO" id="GO:0001228">
    <property type="term" value="F:DNA-binding transcription activator activity, RNA polymerase II-specific"/>
    <property type="evidence" value="ECO:0007669"/>
    <property type="project" value="UniProtKB-ARBA"/>
</dbReference>
<keyword evidence="4" id="KW-0217">Developmental protein</keyword>
<evidence type="ECO:0000256" key="3">
    <source>
        <dbReference type="ARBA" id="ARBA00022687"/>
    </source>
</evidence>
<feature type="DNA-binding region" description="HMG box" evidence="13">
    <location>
        <begin position="567"/>
        <end position="635"/>
    </location>
</feature>
<dbReference type="GO" id="GO:0010628">
    <property type="term" value="P:positive regulation of gene expression"/>
    <property type="evidence" value="ECO:0007669"/>
    <property type="project" value="UniProtKB-ARBA"/>
</dbReference>
<dbReference type="PANTHER" id="PTHR10373:SF38">
    <property type="entry name" value="PROTEIN PANGOLIN, ISOFORM J"/>
    <property type="match status" value="1"/>
</dbReference>
<feature type="compositionally biased region" description="Polar residues" evidence="14">
    <location>
        <begin position="790"/>
        <end position="802"/>
    </location>
</feature>
<dbReference type="InterPro" id="IPR009071">
    <property type="entry name" value="HMG_box_dom"/>
</dbReference>
<dbReference type="FunFam" id="1.10.30.10:FF:000001">
    <property type="entry name" value="transcription factor 7 isoform X2"/>
    <property type="match status" value="1"/>
</dbReference>
<evidence type="ECO:0000313" key="16">
    <source>
        <dbReference type="EMBL" id="CAH1735972.1"/>
    </source>
</evidence>
<dbReference type="CDD" id="cd21996">
    <property type="entry name" value="HMG-box_TCF7-like"/>
    <property type="match status" value="1"/>
</dbReference>
<dbReference type="GO" id="GO:0000978">
    <property type="term" value="F:RNA polymerase II cis-regulatory region sequence-specific DNA binding"/>
    <property type="evidence" value="ECO:0007669"/>
    <property type="project" value="TreeGrafter"/>
</dbReference>
<comment type="function">
    <text evidence="10">Segment polarity protein. Functions together with arm to transduce the Wingless (Wg) signal in embryos and in developing adult tissues. Acts as a transcriptional activator, but in the absence of arm, it binds to gro and acts as a transcriptional repressor of wg-responsive genes.</text>
</comment>
<sequence>MMKMKTRRQVLMKKPAKIRISSEADIIKKLEIWYTRWTKSIGRPLTPLNLKKKTIMLLKTLKVSTDIISIITLDWIKKFMKNRGNLEGYDDDEIYAGLLIPFDVNGIPDITLDTNVNPDRKVWLLMAGNKSGRHRTRVLVIGKRWRPPCIETVNMLGQPVIYAGGGDGFPTQDLFKWWFETEFCPAALSINSKAVLVMDKASFIPEKCEYNGVSLQNHDGDSISKSTLFIEFKATYTALLLTQASLDQQSERSIQRFLEKYTLKDAFILLHRAWLQVTTESFSTCWKNSTYTSALKGTILGVQWLAHDLGLEVSDDDMLVWILSNPVEFTEPENLSTDSEDIEIPPSATQTVDYLKKALLWVETQPLEPSFVIAIRDLITYAKQASKIGLGPAHPFFCHNGEQLGTQPPPAHMGIPPYQLDKAPGLPRPSMYPFPTGQYPYPLLSPDMSQVAASWHTPASMYHQISSAGTGFRGSYPPSLGTSLTSELYRFSPTGLMSGPSPHHHLSHHTHHSHPAIVTPGVRQDLHTDSNHRPQNDHSKNSSCSDGSKHHDTVQNSNNQDKKKPHIKKPLNAFMLYMKEMRAKVVAECTLKESAAINQILGRRWHSLSRDEQAKYYEKARQERQLHMELYPGWSARDNYGYGAKKKKRKKERVPVIDAGSGGNNSMKKCRARYGLDQQSQWCKPCRRKKRCIRYIESGGDSGNQSDDNQSTGSLGHSDNEEADSASSPGGLSALSSLTSPGMLTQASLSPATPLTPHVSEYECPPMAVRMPLAVVVPTRHHQPVGTNPHDINNPLSVNQLTGGVVNNKCHNNPREQQQQHQHQQQQQQQQQQQNDLKTVPNPNNQPEQQRPNNNSNRTLPAISVT</sequence>
<comment type="subunit">
    <text evidence="11">Binds to the beta-catenin homolog arm or to gro.</text>
</comment>
<feature type="region of interest" description="Disordered" evidence="14">
    <location>
        <begin position="781"/>
        <end position="866"/>
    </location>
</feature>
<dbReference type="GO" id="GO:0035277">
    <property type="term" value="P:spiracle morphogenesis, open tracheal system"/>
    <property type="evidence" value="ECO:0007669"/>
    <property type="project" value="UniProtKB-ARBA"/>
</dbReference>
<feature type="compositionally biased region" description="Low complexity" evidence="14">
    <location>
        <begin position="817"/>
        <end position="834"/>
    </location>
</feature>
<gene>
    <name evidence="16" type="ORF">APHIGO_LOCUS9806</name>
</gene>
<feature type="compositionally biased region" description="Low complexity" evidence="14">
    <location>
        <begin position="725"/>
        <end position="738"/>
    </location>
</feature>
<dbReference type="GO" id="GO:0007476">
    <property type="term" value="P:imaginal disc-derived wing morphogenesis"/>
    <property type="evidence" value="ECO:0007669"/>
    <property type="project" value="UniProtKB-ARBA"/>
</dbReference>
<proteinExistence type="inferred from homology"/>
<dbReference type="InterPro" id="IPR036910">
    <property type="entry name" value="HMG_box_dom_sf"/>
</dbReference>
<evidence type="ECO:0000259" key="15">
    <source>
        <dbReference type="PROSITE" id="PS50118"/>
    </source>
</evidence>
<evidence type="ECO:0000256" key="8">
    <source>
        <dbReference type="ARBA" id="ARBA00023163"/>
    </source>
</evidence>
<keyword evidence="7" id="KW-0010">Activator</keyword>
<feature type="region of interest" description="Disordered" evidence="14">
    <location>
        <begin position="495"/>
        <end position="567"/>
    </location>
</feature>
<organism evidence="16 17">
    <name type="scientific">Aphis gossypii</name>
    <name type="common">Cotton aphid</name>
    <dbReference type="NCBI Taxonomy" id="80765"/>
    <lineage>
        <taxon>Eukaryota</taxon>
        <taxon>Metazoa</taxon>
        <taxon>Ecdysozoa</taxon>
        <taxon>Arthropoda</taxon>
        <taxon>Hexapoda</taxon>
        <taxon>Insecta</taxon>
        <taxon>Pterygota</taxon>
        <taxon>Neoptera</taxon>
        <taxon>Paraneoptera</taxon>
        <taxon>Hemiptera</taxon>
        <taxon>Sternorrhyncha</taxon>
        <taxon>Aphidomorpha</taxon>
        <taxon>Aphidoidea</taxon>
        <taxon>Aphididae</taxon>
        <taxon>Aphidini</taxon>
        <taxon>Aphis</taxon>
        <taxon>Aphis</taxon>
    </lineage>
</organism>
<accession>A0A9P0JB49</accession>
<evidence type="ECO:0000256" key="11">
    <source>
        <dbReference type="ARBA" id="ARBA00061799"/>
    </source>
</evidence>
<keyword evidence="9 13" id="KW-0539">Nucleus</keyword>
<dbReference type="InterPro" id="IPR004875">
    <property type="entry name" value="DDE_SF_endonuclease_dom"/>
</dbReference>
<evidence type="ECO:0000256" key="5">
    <source>
        <dbReference type="ARBA" id="ARBA00023015"/>
    </source>
</evidence>
<dbReference type="GO" id="GO:1990907">
    <property type="term" value="C:beta-catenin-TCF complex"/>
    <property type="evidence" value="ECO:0007669"/>
    <property type="project" value="TreeGrafter"/>
</dbReference>
<dbReference type="PROSITE" id="PS50118">
    <property type="entry name" value="HMG_BOX_2"/>
    <property type="match status" value="1"/>
</dbReference>
<feature type="compositionally biased region" description="Polar residues" evidence="14">
    <location>
        <begin position="703"/>
        <end position="717"/>
    </location>
</feature>
<keyword evidence="4" id="KW-0709">Segmentation polarity protein</keyword>
<evidence type="ECO:0000256" key="9">
    <source>
        <dbReference type="ARBA" id="ARBA00023242"/>
    </source>
</evidence>
<feature type="region of interest" description="Disordered" evidence="14">
    <location>
        <begin position="697"/>
        <end position="738"/>
    </location>
</feature>
<dbReference type="SMART" id="SM01366">
    <property type="entry name" value="c-clamp"/>
    <property type="match status" value="1"/>
</dbReference>
<dbReference type="EMBL" id="OU899037">
    <property type="protein sequence ID" value="CAH1735972.1"/>
    <property type="molecule type" value="Genomic_DNA"/>
</dbReference>
<comment type="subcellular location">
    <subcellularLocation>
        <location evidence="1">Nucleus</location>
    </subcellularLocation>
</comment>
<dbReference type="InterPro" id="IPR024940">
    <property type="entry name" value="TCF/LEF"/>
</dbReference>
<evidence type="ECO:0000256" key="1">
    <source>
        <dbReference type="ARBA" id="ARBA00004123"/>
    </source>
</evidence>
<dbReference type="GO" id="GO:0072091">
    <property type="term" value="P:regulation of stem cell proliferation"/>
    <property type="evidence" value="ECO:0007669"/>
    <property type="project" value="UniProtKB-ARBA"/>
</dbReference>
<protein>
    <recommendedName>
        <fullName evidence="12">dTCF</fullName>
    </recommendedName>
</protein>
<dbReference type="SUPFAM" id="SSF47095">
    <property type="entry name" value="HMG-box"/>
    <property type="match status" value="1"/>
</dbReference>
<keyword evidence="6 13" id="KW-0238">DNA-binding</keyword>
<dbReference type="GO" id="GO:0007500">
    <property type="term" value="P:mesodermal cell fate determination"/>
    <property type="evidence" value="ECO:0007669"/>
    <property type="project" value="UniProtKB-ARBA"/>
</dbReference>
<dbReference type="GO" id="GO:0060070">
    <property type="term" value="P:canonical Wnt signaling pathway"/>
    <property type="evidence" value="ECO:0007669"/>
    <property type="project" value="TreeGrafter"/>
</dbReference>
<dbReference type="AlphaFoldDB" id="A0A9P0JB49"/>
<dbReference type="SMART" id="SM00398">
    <property type="entry name" value="HMG"/>
    <property type="match status" value="1"/>
</dbReference>
<comment type="similarity">
    <text evidence="2">Belongs to the TCF/LEF family.</text>
</comment>
<evidence type="ECO:0000256" key="10">
    <source>
        <dbReference type="ARBA" id="ARBA00053480"/>
    </source>
</evidence>
<dbReference type="OrthoDB" id="2307332at2759"/>
<feature type="compositionally biased region" description="Low complexity" evidence="14">
    <location>
        <begin position="841"/>
        <end position="857"/>
    </location>
</feature>
<feature type="region of interest" description="Disordered" evidence="14">
    <location>
        <begin position="644"/>
        <end position="664"/>
    </location>
</feature>
<feature type="compositionally biased region" description="Basic residues" evidence="14">
    <location>
        <begin position="502"/>
        <end position="514"/>
    </location>
</feature>
<dbReference type="GO" id="GO:0000785">
    <property type="term" value="C:chromatin"/>
    <property type="evidence" value="ECO:0007669"/>
    <property type="project" value="TreeGrafter"/>
</dbReference>
<evidence type="ECO:0000256" key="14">
    <source>
        <dbReference type="SAM" id="MobiDB-lite"/>
    </source>
</evidence>
<feature type="domain" description="HMG box" evidence="15">
    <location>
        <begin position="567"/>
        <end position="635"/>
    </location>
</feature>
<evidence type="ECO:0000256" key="13">
    <source>
        <dbReference type="PROSITE-ProRule" id="PRU00267"/>
    </source>
</evidence>
<dbReference type="GO" id="GO:0007367">
    <property type="term" value="P:segment polarity determination"/>
    <property type="evidence" value="ECO:0007669"/>
    <property type="project" value="UniProtKB-KW"/>
</dbReference>
<reference evidence="16" key="1">
    <citation type="submission" date="2022-02" db="EMBL/GenBank/DDBJ databases">
        <authorList>
            <person name="King R."/>
        </authorList>
    </citation>
    <scope>NUCLEOTIDE SEQUENCE</scope>
</reference>
<dbReference type="GO" id="GO:0045892">
    <property type="term" value="P:negative regulation of DNA-templated transcription"/>
    <property type="evidence" value="ECO:0007669"/>
    <property type="project" value="UniProtKB-ARBA"/>
</dbReference>
<evidence type="ECO:0000256" key="7">
    <source>
        <dbReference type="ARBA" id="ARBA00023159"/>
    </source>
</evidence>
<keyword evidence="3" id="KW-0879">Wnt signaling pathway</keyword>
<evidence type="ECO:0000256" key="6">
    <source>
        <dbReference type="ARBA" id="ARBA00023125"/>
    </source>
</evidence>
<evidence type="ECO:0000256" key="12">
    <source>
        <dbReference type="ARBA" id="ARBA00080285"/>
    </source>
</evidence>
<reference evidence="16" key="2">
    <citation type="submission" date="2022-10" db="EMBL/GenBank/DDBJ databases">
        <authorList>
            <consortium name="ENA_rothamsted_submissions"/>
            <consortium name="culmorum"/>
            <person name="King R."/>
        </authorList>
    </citation>
    <scope>NUCLEOTIDE SEQUENCE</scope>
</reference>
<dbReference type="GO" id="GO:0007435">
    <property type="term" value="P:salivary gland morphogenesis"/>
    <property type="evidence" value="ECO:0007669"/>
    <property type="project" value="UniProtKB-ARBA"/>
</dbReference>
<dbReference type="GO" id="GO:0019900">
    <property type="term" value="F:kinase binding"/>
    <property type="evidence" value="ECO:0007669"/>
    <property type="project" value="UniProtKB-ARBA"/>
</dbReference>
<keyword evidence="17" id="KW-1185">Reference proteome</keyword>
<evidence type="ECO:0000256" key="2">
    <source>
        <dbReference type="ARBA" id="ARBA00006569"/>
    </source>
</evidence>
<dbReference type="GO" id="GO:0001222">
    <property type="term" value="F:transcription corepressor binding"/>
    <property type="evidence" value="ECO:0007669"/>
    <property type="project" value="UniProtKB-ARBA"/>
</dbReference>
<dbReference type="Proteomes" id="UP001154329">
    <property type="component" value="Chromosome 4"/>
</dbReference>